<keyword evidence="3" id="KW-1185">Reference proteome</keyword>
<name>A0A0M2UYZ5_9GAMM</name>
<reference evidence="2 3" key="1">
    <citation type="submission" date="2015-03" db="EMBL/GenBank/DDBJ databases">
        <title>Draft genome sequences of two protease-producing strains of Arsukibacterium isolated from two cold and alkaline environments.</title>
        <authorList>
            <person name="Lylloff J.E."/>
            <person name="Skov L.B."/>
            <person name="Jepsen M."/>
            <person name="Hallin P.F."/>
            <person name="Sorensen S.J."/>
            <person name="Stougaard P."/>
            <person name="Glaring M.A."/>
        </authorList>
    </citation>
    <scope>NUCLEOTIDE SEQUENCE [LARGE SCALE GENOMIC DNA]</scope>
    <source>
        <strain evidence="2 3">GCM72</strain>
    </source>
</reference>
<dbReference type="AlphaFoldDB" id="A0A0M2UYZ5"/>
<organism evidence="2 3">
    <name type="scientific">Arsukibacterium ikkense</name>
    <dbReference type="NCBI Taxonomy" id="336831"/>
    <lineage>
        <taxon>Bacteria</taxon>
        <taxon>Pseudomonadati</taxon>
        <taxon>Pseudomonadota</taxon>
        <taxon>Gammaproteobacteria</taxon>
        <taxon>Chromatiales</taxon>
        <taxon>Chromatiaceae</taxon>
        <taxon>Arsukibacterium</taxon>
    </lineage>
</organism>
<gene>
    <name evidence="2" type="ORF">WG68_18875</name>
</gene>
<comment type="caution">
    <text evidence="2">The sequence shown here is derived from an EMBL/GenBank/DDBJ whole genome shotgun (WGS) entry which is preliminary data.</text>
</comment>
<evidence type="ECO:0000313" key="2">
    <source>
        <dbReference type="EMBL" id="KKO43792.1"/>
    </source>
</evidence>
<sequence length="60" mass="6717">MIKEMYQELERARSVPQGSGRDAKPQARPTMTFWQSDQLIVVRDGKAVHMAKGLAVISCV</sequence>
<evidence type="ECO:0000256" key="1">
    <source>
        <dbReference type="SAM" id="MobiDB-lite"/>
    </source>
</evidence>
<dbReference type="EMBL" id="LAHO01000033">
    <property type="protein sequence ID" value="KKO43792.1"/>
    <property type="molecule type" value="Genomic_DNA"/>
</dbReference>
<proteinExistence type="predicted"/>
<accession>A0A0M2UYZ5</accession>
<protein>
    <submittedName>
        <fullName evidence="2">Uncharacterized protein</fullName>
    </submittedName>
</protein>
<evidence type="ECO:0000313" key="3">
    <source>
        <dbReference type="Proteomes" id="UP000034228"/>
    </source>
</evidence>
<feature type="region of interest" description="Disordered" evidence="1">
    <location>
        <begin position="10"/>
        <end position="29"/>
    </location>
</feature>
<dbReference type="Proteomes" id="UP000034228">
    <property type="component" value="Unassembled WGS sequence"/>
</dbReference>